<reference evidence="3 4" key="1">
    <citation type="submission" date="2017-08" db="EMBL/GenBank/DDBJ databases">
        <title>Acidophilic green algal genome provides insights into adaptation to an acidic environment.</title>
        <authorList>
            <person name="Hirooka S."/>
            <person name="Hirose Y."/>
            <person name="Kanesaki Y."/>
            <person name="Higuchi S."/>
            <person name="Fujiwara T."/>
            <person name="Onuma R."/>
            <person name="Era A."/>
            <person name="Ohbayashi R."/>
            <person name="Uzuka A."/>
            <person name="Nozaki H."/>
            <person name="Yoshikawa H."/>
            <person name="Miyagishima S.Y."/>
        </authorList>
    </citation>
    <scope>NUCLEOTIDE SEQUENCE [LARGE SCALE GENOMIC DNA]</scope>
    <source>
        <strain evidence="3 4">NIES-2499</strain>
    </source>
</reference>
<dbReference type="PANTHER" id="PTHR48065:SF75">
    <property type="entry name" value="LEUCINE-RICH REPEAT-CONTAINING N-TERMINAL PLANT-TYPE DOMAIN-CONTAINING PROTEIN"/>
    <property type="match status" value="1"/>
</dbReference>
<dbReference type="PANTHER" id="PTHR48065">
    <property type="entry name" value="OS10G0469600 PROTEIN"/>
    <property type="match status" value="1"/>
</dbReference>
<dbReference type="GO" id="GO:0005930">
    <property type="term" value="C:axoneme"/>
    <property type="evidence" value="ECO:0007669"/>
    <property type="project" value="UniProtKB-SubCell"/>
</dbReference>
<comment type="caution">
    <text evidence="3">The sequence shown here is derived from an EMBL/GenBank/DDBJ whole genome shotgun (WGS) entry which is preliminary data.</text>
</comment>
<dbReference type="Pfam" id="PF13855">
    <property type="entry name" value="LRR_8"/>
    <property type="match status" value="1"/>
</dbReference>
<gene>
    <name evidence="3" type="ORF">CEUSTIGMA_g6727.t1</name>
</gene>
<keyword evidence="4" id="KW-1185">Reference proteome</keyword>
<evidence type="ECO:0000256" key="2">
    <source>
        <dbReference type="ARBA" id="ARBA00022737"/>
    </source>
</evidence>
<comment type="subcellular location">
    <subcellularLocation>
        <location evidence="1">Cytoplasm</location>
        <location evidence="1">Cytoskeleton</location>
        <location evidence="1">Cilium axoneme</location>
    </subcellularLocation>
</comment>
<dbReference type="SUPFAM" id="SSF52058">
    <property type="entry name" value="L domain-like"/>
    <property type="match status" value="1"/>
</dbReference>
<dbReference type="OrthoDB" id="546649at2759"/>
<organism evidence="3 4">
    <name type="scientific">Chlamydomonas eustigma</name>
    <dbReference type="NCBI Taxonomy" id="1157962"/>
    <lineage>
        <taxon>Eukaryota</taxon>
        <taxon>Viridiplantae</taxon>
        <taxon>Chlorophyta</taxon>
        <taxon>core chlorophytes</taxon>
        <taxon>Chlorophyceae</taxon>
        <taxon>CS clade</taxon>
        <taxon>Chlamydomonadales</taxon>
        <taxon>Chlamydomonadaceae</taxon>
        <taxon>Chlamydomonas</taxon>
    </lineage>
</organism>
<evidence type="ECO:0000313" key="3">
    <source>
        <dbReference type="EMBL" id="GAX79286.1"/>
    </source>
</evidence>
<keyword evidence="2" id="KW-0677">Repeat</keyword>
<dbReference type="STRING" id="1157962.A0A250X899"/>
<dbReference type="Gene3D" id="3.80.10.10">
    <property type="entry name" value="Ribonuclease Inhibitor"/>
    <property type="match status" value="1"/>
</dbReference>
<evidence type="ECO:0000256" key="1">
    <source>
        <dbReference type="ARBA" id="ARBA00004430"/>
    </source>
</evidence>
<name>A0A250X899_9CHLO</name>
<dbReference type="AlphaFoldDB" id="A0A250X899"/>
<proteinExistence type="predicted"/>
<dbReference type="Proteomes" id="UP000232323">
    <property type="component" value="Unassembled WGS sequence"/>
</dbReference>
<accession>A0A250X899</accession>
<sequence>MCNTQRQQGVAAAAEAVAAAYGLNMAPSVLPDHCCWFGVSCCTPSTCYGVPPSACNCTYGMVTALYLSHNNLTSGNTAQSLEPSIQALSCSLTSLELHKNQLEGTIPTAVTALHLLSNLNLAFNNLTGTIPATLGNMASLQSLALTSNRITGTLPSELCKLGPNSPLNNLYLSRNLLTGTLNISTCGNLYFIDGATNYFSGEPVGLEEYNHLQVANFSENNFTGILFGIHLVQVDFSLNPK</sequence>
<evidence type="ECO:0000313" key="4">
    <source>
        <dbReference type="Proteomes" id="UP000232323"/>
    </source>
</evidence>
<dbReference type="InterPro" id="IPR001611">
    <property type="entry name" value="Leu-rich_rpt"/>
</dbReference>
<dbReference type="InterPro" id="IPR032675">
    <property type="entry name" value="LRR_dom_sf"/>
</dbReference>
<evidence type="ECO:0008006" key="5">
    <source>
        <dbReference type="Google" id="ProtNLM"/>
    </source>
</evidence>
<protein>
    <recommendedName>
        <fullName evidence="5">Leucine-rich repeat-containing N-terminal plant-type domain-containing protein</fullName>
    </recommendedName>
</protein>
<dbReference type="EMBL" id="BEGY01000041">
    <property type="protein sequence ID" value="GAX79286.1"/>
    <property type="molecule type" value="Genomic_DNA"/>
</dbReference>
<dbReference type="FunFam" id="3.80.10.10:FF:000383">
    <property type="entry name" value="Leucine-rich repeat receptor protein kinase EMS1"/>
    <property type="match status" value="1"/>
</dbReference>